<evidence type="ECO:0000256" key="8">
    <source>
        <dbReference type="SAM" id="Phobius"/>
    </source>
</evidence>
<protein>
    <recommendedName>
        <fullName evidence="11">Dolichyl-phosphate-mannose-protein mannosyltransferase</fullName>
    </recommendedName>
</protein>
<keyword evidence="4" id="KW-0808">Transferase</keyword>
<evidence type="ECO:0000256" key="5">
    <source>
        <dbReference type="ARBA" id="ARBA00022692"/>
    </source>
</evidence>
<evidence type="ECO:0000313" key="9">
    <source>
        <dbReference type="EMBL" id="NID05207.1"/>
    </source>
</evidence>
<dbReference type="EMBL" id="JAAQQR010000004">
    <property type="protein sequence ID" value="NID05207.1"/>
    <property type="molecule type" value="Genomic_DNA"/>
</dbReference>
<accession>A0ABX0Q6A7</accession>
<evidence type="ECO:0000256" key="7">
    <source>
        <dbReference type="ARBA" id="ARBA00023136"/>
    </source>
</evidence>
<feature type="transmembrane region" description="Helical" evidence="8">
    <location>
        <begin position="394"/>
        <end position="412"/>
    </location>
</feature>
<proteinExistence type="predicted"/>
<comment type="subcellular location">
    <subcellularLocation>
        <location evidence="1">Cell membrane</location>
        <topology evidence="1">Multi-pass membrane protein</topology>
    </subcellularLocation>
</comment>
<dbReference type="InterPro" id="IPR050297">
    <property type="entry name" value="LipidA_mod_glycosyltrf_83"/>
</dbReference>
<sequence length="456" mass="49957">MLEVSTPKALGRRGWAPGVLRQHAVLMAVVIVALAIRLYYVQTAVVDHPLRGDAGQYFTYARNIVHQQVFSIVSPEEGAPIADNFRDPGYPTFLAGIVALCGDGEAFYTTALDVQAILSAFTVALYALLARRWLGFRSAVVTSLGLTFWPLSITLAGFLLSETLVGFFLAVALWSLQLGLERGTRTGMLISGAAFAAAGLTNAVLAPAAPLLAAVMAWRDKARRTLWICLLIAATLPCAAWILRGTQLPPGLSSSSRIAMNFVQGSWPEYHSAWIASIYRNPNAQATLGLIDGEIRLVHEDRRAGLRAIAERMAREPMRYLAWYASKPAELWGWSIGIGQGDIYVYPTYRSPLSGTGVLRWITDLLYFANPFLMLLAFAGAVITLATWKRREPVLALAMLLAVYATAVFTVLQADARYAAPYRGSEWMAICVAIAGLAGWSREVRRRPRLRDARHS</sequence>
<keyword evidence="3" id="KW-0328">Glycosyltransferase</keyword>
<keyword evidence="6 8" id="KW-1133">Transmembrane helix</keyword>
<dbReference type="RefSeq" id="WP_167125577.1">
    <property type="nucleotide sequence ID" value="NZ_JAAQQR010000004.1"/>
</dbReference>
<keyword evidence="7 8" id="KW-0472">Membrane</keyword>
<evidence type="ECO:0000256" key="1">
    <source>
        <dbReference type="ARBA" id="ARBA00004651"/>
    </source>
</evidence>
<reference evidence="9 10" key="1">
    <citation type="journal article" date="2011" name="Curr. Microbiol.">
        <title>Luteibacter jiangsuensis sp. nov.: a methamidophos-degrading bacterium isolated from a methamidophos-manufacturing factory.</title>
        <authorList>
            <person name="Wang L."/>
            <person name="Wang G.L."/>
            <person name="Li S.P."/>
            <person name="Jiang J.D."/>
        </authorList>
    </citation>
    <scope>NUCLEOTIDE SEQUENCE [LARGE SCALE GENOMIC DNA]</scope>
    <source>
        <strain evidence="9 10">CGMCC 1.10133</strain>
    </source>
</reference>
<feature type="transmembrane region" description="Helical" evidence="8">
    <location>
        <begin position="146"/>
        <end position="176"/>
    </location>
</feature>
<feature type="transmembrane region" description="Helical" evidence="8">
    <location>
        <begin position="114"/>
        <end position="134"/>
    </location>
</feature>
<name>A0ABX0Q6A7_9GAMM</name>
<dbReference type="PANTHER" id="PTHR33908:SF11">
    <property type="entry name" value="MEMBRANE PROTEIN"/>
    <property type="match status" value="1"/>
</dbReference>
<evidence type="ECO:0000256" key="4">
    <source>
        <dbReference type="ARBA" id="ARBA00022679"/>
    </source>
</evidence>
<keyword evidence="2" id="KW-1003">Cell membrane</keyword>
<feature type="transmembrane region" description="Helical" evidence="8">
    <location>
        <begin position="20"/>
        <end position="40"/>
    </location>
</feature>
<feature type="transmembrane region" description="Helical" evidence="8">
    <location>
        <begin position="424"/>
        <end position="441"/>
    </location>
</feature>
<comment type="caution">
    <text evidence="9">The sequence shown here is derived from an EMBL/GenBank/DDBJ whole genome shotgun (WGS) entry which is preliminary data.</text>
</comment>
<feature type="transmembrane region" description="Helical" evidence="8">
    <location>
        <begin position="188"/>
        <end position="213"/>
    </location>
</feature>
<keyword evidence="5 8" id="KW-0812">Transmembrane</keyword>
<evidence type="ECO:0000256" key="2">
    <source>
        <dbReference type="ARBA" id="ARBA00022475"/>
    </source>
</evidence>
<evidence type="ECO:0000313" key="10">
    <source>
        <dbReference type="Proteomes" id="UP001429601"/>
    </source>
</evidence>
<evidence type="ECO:0000256" key="3">
    <source>
        <dbReference type="ARBA" id="ARBA00022676"/>
    </source>
</evidence>
<evidence type="ECO:0000256" key="6">
    <source>
        <dbReference type="ARBA" id="ARBA00022989"/>
    </source>
</evidence>
<keyword evidence="10" id="KW-1185">Reference proteome</keyword>
<dbReference type="PANTHER" id="PTHR33908">
    <property type="entry name" value="MANNOSYLTRANSFERASE YKCB-RELATED"/>
    <property type="match status" value="1"/>
</dbReference>
<gene>
    <name evidence="9" type="ORF">HBF26_09940</name>
</gene>
<dbReference type="Proteomes" id="UP001429601">
    <property type="component" value="Unassembled WGS sequence"/>
</dbReference>
<organism evidence="9 10">
    <name type="scientific">Luteibacter jiangsuensis</name>
    <dbReference type="NCBI Taxonomy" id="637577"/>
    <lineage>
        <taxon>Bacteria</taxon>
        <taxon>Pseudomonadati</taxon>
        <taxon>Pseudomonadota</taxon>
        <taxon>Gammaproteobacteria</taxon>
        <taxon>Lysobacterales</taxon>
        <taxon>Rhodanobacteraceae</taxon>
        <taxon>Luteibacter</taxon>
    </lineage>
</organism>
<evidence type="ECO:0008006" key="11">
    <source>
        <dbReference type="Google" id="ProtNLM"/>
    </source>
</evidence>
<feature type="transmembrane region" description="Helical" evidence="8">
    <location>
        <begin position="225"/>
        <end position="243"/>
    </location>
</feature>
<feature type="transmembrane region" description="Helical" evidence="8">
    <location>
        <begin position="365"/>
        <end position="387"/>
    </location>
</feature>